<name>F2J5G2_POLGS</name>
<organism evidence="3 4">
    <name type="scientific">Polymorphum gilvum (strain LMG 25793 / CGMCC 1.9160 / SL003B-26A1)</name>
    <dbReference type="NCBI Taxonomy" id="991905"/>
    <lineage>
        <taxon>Bacteria</taxon>
        <taxon>Pseudomonadati</taxon>
        <taxon>Pseudomonadota</taxon>
        <taxon>Alphaproteobacteria</taxon>
        <taxon>Rhodobacterales</taxon>
        <taxon>Paracoccaceae</taxon>
        <taxon>Polymorphum</taxon>
    </lineage>
</organism>
<feature type="domain" description="Glycosyltransferase subfamily 4-like N-terminal" evidence="2">
    <location>
        <begin position="28"/>
        <end position="192"/>
    </location>
</feature>
<evidence type="ECO:0000259" key="2">
    <source>
        <dbReference type="Pfam" id="PF13439"/>
    </source>
</evidence>
<sequence>MAVAEPGADDVFAGRVLVHVVRQYHPMVGGLEDFVRNLVRRQVGRFARVKIVTLDRLFTAPQDVLPARDTLDGAEIVRIPYRGSSRYPLAPQVFREIRSADLVHVHAVDFFFDALALGAPLHGRRLIATTHGGFFHTDRHRALKAVWFNTLTRLSASRYRGIACCSESDLETFRHIAPSRVRLIENGADLDKFAAASASEPVKGLVSIGRFSRNKRLDLLLDAMAALLRKDDGWHLHIAGSASDWSVEDVAGMIAARGLSQAVSLHVRPSDEEIRRILGRCSLFASASDYEGFGIALIEALSAGLVPVVEANTAFRALARKHDLIRLAAFAQPERAAQEILAAWAGLGAAPDATRQRAIASAAQHGWGETVRRYDDLYRDAL</sequence>
<dbReference type="SUPFAM" id="SSF53756">
    <property type="entry name" value="UDP-Glycosyltransferase/glycogen phosphorylase"/>
    <property type="match status" value="1"/>
</dbReference>
<dbReference type="Gene3D" id="3.40.50.2000">
    <property type="entry name" value="Glycogen Phosphorylase B"/>
    <property type="match status" value="2"/>
</dbReference>
<evidence type="ECO:0000259" key="1">
    <source>
        <dbReference type="Pfam" id="PF00534"/>
    </source>
</evidence>
<dbReference type="Pfam" id="PF13439">
    <property type="entry name" value="Glyco_transf_4"/>
    <property type="match status" value="1"/>
</dbReference>
<accession>F2J5G2</accession>
<gene>
    <name evidence="3" type="primary">aceC</name>
    <name evidence="3" type="ordered locus">SL003B_3912</name>
</gene>
<dbReference type="PANTHER" id="PTHR45947:SF3">
    <property type="entry name" value="SULFOQUINOVOSYL TRANSFERASE SQD2"/>
    <property type="match status" value="1"/>
</dbReference>
<dbReference type="InterPro" id="IPR028098">
    <property type="entry name" value="Glyco_trans_4-like_N"/>
</dbReference>
<keyword evidence="4" id="KW-1185">Reference proteome</keyword>
<keyword evidence="3" id="KW-0328">Glycosyltransferase</keyword>
<evidence type="ECO:0000313" key="4">
    <source>
        <dbReference type="Proteomes" id="UP000008130"/>
    </source>
</evidence>
<dbReference type="InterPro" id="IPR001296">
    <property type="entry name" value="Glyco_trans_1"/>
</dbReference>
<dbReference type="GO" id="GO:0016757">
    <property type="term" value="F:glycosyltransferase activity"/>
    <property type="evidence" value="ECO:0007669"/>
    <property type="project" value="UniProtKB-KW"/>
</dbReference>
<reference evidence="3 4" key="1">
    <citation type="journal article" date="2011" name="J. Bacteriol.">
        <title>Complete genome sequence of Polymorphum gilvum SL003B-26A1T, a crude oil-degrading bacterium from oil-polluted saline soil.</title>
        <authorList>
            <person name="Li S.G."/>
            <person name="Tang Y.Q."/>
            <person name="Nie Y."/>
            <person name="Cai M."/>
            <person name="Wu X.L."/>
        </authorList>
    </citation>
    <scope>NUCLEOTIDE SEQUENCE [LARGE SCALE GENOMIC DNA]</scope>
    <source>
        <strain evidence="4">LMG 25793 / CGMCC 1.9160 / SL003B-26A1</strain>
    </source>
</reference>
<feature type="domain" description="Glycosyl transferase family 1" evidence="1">
    <location>
        <begin position="203"/>
        <end position="340"/>
    </location>
</feature>
<dbReference type="AlphaFoldDB" id="F2J5G2"/>
<dbReference type="Pfam" id="PF00534">
    <property type="entry name" value="Glycos_transf_1"/>
    <property type="match status" value="1"/>
</dbReference>
<protein>
    <submittedName>
        <fullName evidence="3">Cellobiosyl-diphosphoprenyl alpha-mannosyltransferase protein</fullName>
    </submittedName>
</protein>
<dbReference type="EMBL" id="CP002568">
    <property type="protein sequence ID" value="ADZ72333.1"/>
    <property type="molecule type" value="Genomic_DNA"/>
</dbReference>
<dbReference type="eggNOG" id="COG0438">
    <property type="taxonomic scope" value="Bacteria"/>
</dbReference>
<dbReference type="HOGENOM" id="CLU_739069_0_0_5"/>
<dbReference type="Proteomes" id="UP000008130">
    <property type="component" value="Chromosome"/>
</dbReference>
<proteinExistence type="predicted"/>
<dbReference type="KEGG" id="pgv:SL003B_3912"/>
<dbReference type="CDD" id="cd03801">
    <property type="entry name" value="GT4_PimA-like"/>
    <property type="match status" value="1"/>
</dbReference>
<evidence type="ECO:0000313" key="3">
    <source>
        <dbReference type="EMBL" id="ADZ72333.1"/>
    </source>
</evidence>
<dbReference type="PANTHER" id="PTHR45947">
    <property type="entry name" value="SULFOQUINOVOSYL TRANSFERASE SQD2"/>
    <property type="match status" value="1"/>
</dbReference>
<keyword evidence="3" id="KW-0808">Transferase</keyword>
<dbReference type="STRING" id="991905.SL003B_3912"/>
<dbReference type="InterPro" id="IPR050194">
    <property type="entry name" value="Glycosyltransferase_grp1"/>
</dbReference>
<dbReference type="PATRIC" id="fig|991905.3.peg.4031"/>